<dbReference type="OrthoDB" id="3357029at2759"/>
<evidence type="ECO:0000313" key="3">
    <source>
        <dbReference type="EMBL" id="KZP19246.1"/>
    </source>
</evidence>
<feature type="transmembrane region" description="Helical" evidence="2">
    <location>
        <begin position="556"/>
        <end position="580"/>
    </location>
</feature>
<feature type="region of interest" description="Disordered" evidence="1">
    <location>
        <begin position="685"/>
        <end position="740"/>
    </location>
</feature>
<gene>
    <name evidence="3" type="ORF">FIBSPDRAFT_1025387</name>
</gene>
<sequence length="1367" mass="147626">MDEYPMLLLSRPTLDAVADNRDDTFNPHDLIDEHLETYIHASSDTYLNEQSVRTSPASTASKGRGFAVGILEQHCAIPFAVRLLALLIGFGTFFLALSIVLWLSHRQYHDLASFIPTDVSGILVREPASQGDSNSNETVAVGLIISSVATQFVALTAPFLLGTVAYRLGFDWCKASQELAYEQLPTQAQYGLMIDMFTIANIATIWRAGSYLFQRTVRRTKAPQVLLRGFSILLIFFALTRFIGLADLALHSTTSSIILPAVNNMETATTAYGTTVNSSAVAQGSSEIIQYEGVLTAGNQSLINQVFTLNNESRMAYIARLSADMPADGSFIAPTLGVESTCIPITAACLSRTLSDPNSGFGEYNCSSGGYPDYHQSNKSFGIPSIFSVPSKYVSNANGTNGIFSLNRNPFPAIYINQIIGTTCAGCEYFAADIYYIFLACNISVYDTVLQYSQGTYTMLNRTLSTPENASVVTQPISVYADYSILSIGDMYVPLVVTLADDIKYSTATNGQEQGNFIAADLSRLLLSYSAGYLSTNPAYAIANLGVITRYNTTSLVITLSLVSLYSLLAFCIFGLASIARIEPASHLMLACEKQSHVVSTHGLVYNTQLRLTRPSTLVPHALYGCTAECQEHGIPPCPAGPAGYAVSKEVEPLEGLDGRNCDRLAIIWELGVKGSSDVTTRVRAVGDDQDEEGTPASQSAVRYHDAASPMSGAGSSSPTSPGAENLRTPSGTSAADTLEVSNSPRKYRMPLSGRLPALMIFLGSGVLATSIICWLYIRRYRALDGGQTPPFYPYITVKEPSRSSDIDADGTVLVGLLISSITTQFVTLTAPLLLVVVAYQAAIDWLEYSGRMNLPNLPTPHQYGHLMNLFSVGGLGVLLEIGGYLRDHKNRVKAPRMLIGAFLTAAIIFVITHIVGLADLALHSTTTTGTLSSVNVVDPSGSVYGTVPFPFDSSPFNHTLRYGPFGPAATRLEGILTADERSAMNSVLILDSDDPMAYITRVNGLIPTGVSFTASSLGISAQCTSISKNCAYDIPMPPQGCWQSNCPAHCNGYPKLTKFVDEDFAVYSDQWSGSDVRNPFKALWQVNIPQVSKNYQFTDLLGNSTFLIVACNFTVYNIFLHYTNGSYTLVNKTITPGAAAAYATYPLYIDSWLDIEGSMTMNETFPIIPRLLGDLVGMNPPAADFAAKFSPVIARLVLALSAGVLQSTPATQVMKDGIVTRYPFIPLAIYLLFVYLYALLALGIFVWAASAAHPSAGPMSANKRARDYKQLASDFGSATGGESPGQTRELAKKAQWHISQPSSLVAALFGGGREEEEGSDIDACGEHMNEKKLAVGLHEQTEEDGSNQRLVYGVWEVQGFKEAKEE</sequence>
<feature type="transmembrane region" description="Helical" evidence="2">
    <location>
        <begin position="79"/>
        <end position="103"/>
    </location>
</feature>
<keyword evidence="2" id="KW-0812">Transmembrane</keyword>
<evidence type="ECO:0000256" key="1">
    <source>
        <dbReference type="SAM" id="MobiDB-lite"/>
    </source>
</evidence>
<feature type="transmembrane region" description="Helical" evidence="2">
    <location>
        <begin position="1225"/>
        <end position="1250"/>
    </location>
</feature>
<feature type="compositionally biased region" description="Polar residues" evidence="1">
    <location>
        <begin position="728"/>
        <end position="740"/>
    </location>
</feature>
<evidence type="ECO:0000313" key="4">
    <source>
        <dbReference type="Proteomes" id="UP000076532"/>
    </source>
</evidence>
<keyword evidence="2" id="KW-0472">Membrane</keyword>
<reference evidence="3 4" key="1">
    <citation type="journal article" date="2016" name="Mol. Biol. Evol.">
        <title>Comparative Genomics of Early-Diverging Mushroom-Forming Fungi Provides Insights into the Origins of Lignocellulose Decay Capabilities.</title>
        <authorList>
            <person name="Nagy L.G."/>
            <person name="Riley R."/>
            <person name="Tritt A."/>
            <person name="Adam C."/>
            <person name="Daum C."/>
            <person name="Floudas D."/>
            <person name="Sun H."/>
            <person name="Yadav J.S."/>
            <person name="Pangilinan J."/>
            <person name="Larsson K.H."/>
            <person name="Matsuura K."/>
            <person name="Barry K."/>
            <person name="Labutti K."/>
            <person name="Kuo R."/>
            <person name="Ohm R.A."/>
            <person name="Bhattacharya S.S."/>
            <person name="Shirouzu T."/>
            <person name="Yoshinaga Y."/>
            <person name="Martin F.M."/>
            <person name="Grigoriev I.V."/>
            <person name="Hibbett D.S."/>
        </authorList>
    </citation>
    <scope>NUCLEOTIDE SEQUENCE [LARGE SCALE GENOMIC DNA]</scope>
    <source>
        <strain evidence="3 4">CBS 109695</strain>
    </source>
</reference>
<protein>
    <submittedName>
        <fullName evidence="3">Uncharacterized protein</fullName>
    </submittedName>
</protein>
<dbReference type="Proteomes" id="UP000076532">
    <property type="component" value="Unassembled WGS sequence"/>
</dbReference>
<proteinExistence type="predicted"/>
<feature type="transmembrane region" description="Helical" evidence="2">
    <location>
        <begin position="826"/>
        <end position="847"/>
    </location>
</feature>
<feature type="transmembrane region" description="Helical" evidence="2">
    <location>
        <begin position="225"/>
        <end position="246"/>
    </location>
</feature>
<feature type="compositionally biased region" description="Low complexity" evidence="1">
    <location>
        <begin position="707"/>
        <end position="724"/>
    </location>
</feature>
<keyword evidence="2" id="KW-1133">Transmembrane helix</keyword>
<evidence type="ECO:0000256" key="2">
    <source>
        <dbReference type="SAM" id="Phobius"/>
    </source>
</evidence>
<name>A0A166HUF0_9AGAM</name>
<dbReference type="EMBL" id="KV417565">
    <property type="protein sequence ID" value="KZP19246.1"/>
    <property type="molecule type" value="Genomic_DNA"/>
</dbReference>
<keyword evidence="4" id="KW-1185">Reference proteome</keyword>
<feature type="transmembrane region" description="Helical" evidence="2">
    <location>
        <begin position="139"/>
        <end position="161"/>
    </location>
</feature>
<accession>A0A166HUF0</accession>
<dbReference type="STRING" id="436010.A0A166HUF0"/>
<organism evidence="3 4">
    <name type="scientific">Athelia psychrophila</name>
    <dbReference type="NCBI Taxonomy" id="1759441"/>
    <lineage>
        <taxon>Eukaryota</taxon>
        <taxon>Fungi</taxon>
        <taxon>Dikarya</taxon>
        <taxon>Basidiomycota</taxon>
        <taxon>Agaricomycotina</taxon>
        <taxon>Agaricomycetes</taxon>
        <taxon>Agaricomycetidae</taxon>
        <taxon>Atheliales</taxon>
        <taxon>Atheliaceae</taxon>
        <taxon>Athelia</taxon>
    </lineage>
</organism>
<feature type="transmembrane region" description="Helical" evidence="2">
    <location>
        <begin position="756"/>
        <end position="778"/>
    </location>
</feature>
<feature type="transmembrane region" description="Helical" evidence="2">
    <location>
        <begin position="867"/>
        <end position="886"/>
    </location>
</feature>
<feature type="transmembrane region" description="Helical" evidence="2">
    <location>
        <begin position="898"/>
        <end position="923"/>
    </location>
</feature>
<feature type="transmembrane region" description="Helical" evidence="2">
    <location>
        <begin position="190"/>
        <end position="213"/>
    </location>
</feature>